<protein>
    <submittedName>
        <fullName evidence="1">Uncharacterized protein</fullName>
    </submittedName>
</protein>
<sequence length="79" mass="9416">MKSEFGDDYRKILDLDATNKTNEREKYICTKEKMMMECWKSGTFALDWTIDMEKILNQNINEFASIIIQSNKKNNKRIT</sequence>
<name>A0A3G4ZVF6_9VIRU</name>
<evidence type="ECO:0000313" key="1">
    <source>
        <dbReference type="EMBL" id="AYV78877.1"/>
    </source>
</evidence>
<organism evidence="1">
    <name type="scientific">Edafosvirus sp</name>
    <dbReference type="NCBI Taxonomy" id="2487765"/>
    <lineage>
        <taxon>Viruses</taxon>
        <taxon>Varidnaviria</taxon>
        <taxon>Bamfordvirae</taxon>
        <taxon>Nucleocytoviricota</taxon>
        <taxon>Megaviricetes</taxon>
        <taxon>Imitervirales</taxon>
        <taxon>Mimiviridae</taxon>
        <taxon>Klosneuvirinae</taxon>
    </lineage>
</organism>
<accession>A0A3G4ZVF6</accession>
<reference evidence="1" key="1">
    <citation type="submission" date="2018-10" db="EMBL/GenBank/DDBJ databases">
        <title>Hidden diversity of soil giant viruses.</title>
        <authorList>
            <person name="Schulz F."/>
            <person name="Alteio L."/>
            <person name="Goudeau D."/>
            <person name="Ryan E.M."/>
            <person name="Malmstrom R.R."/>
            <person name="Blanchard J."/>
            <person name="Woyke T."/>
        </authorList>
    </citation>
    <scope>NUCLEOTIDE SEQUENCE</scope>
    <source>
        <strain evidence="1">EDV1</strain>
    </source>
</reference>
<dbReference type="EMBL" id="MK072107">
    <property type="protein sequence ID" value="AYV78877.1"/>
    <property type="molecule type" value="Genomic_DNA"/>
</dbReference>
<proteinExistence type="predicted"/>
<gene>
    <name evidence="1" type="ORF">Edafosvirus42_6</name>
</gene>